<gene>
    <name evidence="2" type="ORF">SAMN04487977_1074</name>
</gene>
<evidence type="ECO:0000313" key="3">
    <source>
        <dbReference type="Proteomes" id="UP000182360"/>
    </source>
</evidence>
<evidence type="ECO:0000259" key="1">
    <source>
        <dbReference type="Pfam" id="PF03572"/>
    </source>
</evidence>
<dbReference type="GO" id="GO:0008236">
    <property type="term" value="F:serine-type peptidase activity"/>
    <property type="evidence" value="ECO:0007669"/>
    <property type="project" value="InterPro"/>
</dbReference>
<sequence length="472" mass="54767">MKYKKIELILILGLLGLNLFAMEDRSDHIVGYQWYEEPERVDLKKDFTLNECVENLKDIVYLLESSYIGFDEMEKRGFDKEAFIKNSESLFSNEKTIKLEKLSEYIFNSLKPYINDGHFYMRSGDNSYKFYVKKVIYLSDTYVMKSSSRYKVVESGQISPGIEIDISEENLFKTIHNGKEVFRLGVLASNGERDYTKFLPVSVNGEKIRLTCTYFPKTLSSNEFTVIETKNSVYINIPIFDTHEEHFEVFKKLGKKYWNKKNLIIDLRQNPGGENLYFYDFLYDLYSGEDDESIRTIYNDYLGNNIKTKNISSPLIKQLIKPYYDYYMSIGEKLFADELLKVLNSSGITYKENSTVKIEKKTKFKGNLIFLTSKKSASCSEDIIMVSKELFNKVYTVGTNTSGSLLFGNVFTYGLKNSGIILKVCQTQYFYNDVFEEGRGIMPDYVVSGSFEDTIKFLTNDKEMVKKLAILN</sequence>
<dbReference type="InterPro" id="IPR005151">
    <property type="entry name" value="Tail-specific_protease"/>
</dbReference>
<dbReference type="Pfam" id="PF03572">
    <property type="entry name" value="Peptidase_S41"/>
    <property type="match status" value="1"/>
</dbReference>
<dbReference type="RefSeq" id="WP_074644275.1">
    <property type="nucleotide sequence ID" value="NZ_FOFU01000007.1"/>
</dbReference>
<keyword evidence="3" id="KW-1185">Reference proteome</keyword>
<dbReference type="Proteomes" id="UP000182360">
    <property type="component" value="Unassembled WGS sequence"/>
</dbReference>
<dbReference type="GO" id="GO:0006508">
    <property type="term" value="P:proteolysis"/>
    <property type="evidence" value="ECO:0007669"/>
    <property type="project" value="InterPro"/>
</dbReference>
<evidence type="ECO:0000313" key="2">
    <source>
        <dbReference type="EMBL" id="SEQ61684.1"/>
    </source>
</evidence>
<protein>
    <submittedName>
        <fullName evidence="2">Peptidase family S41</fullName>
    </submittedName>
</protein>
<dbReference type="SUPFAM" id="SSF52096">
    <property type="entry name" value="ClpP/crotonase"/>
    <property type="match status" value="1"/>
</dbReference>
<proteinExistence type="predicted"/>
<dbReference type="InterPro" id="IPR029045">
    <property type="entry name" value="ClpP/crotonase-like_dom_sf"/>
</dbReference>
<dbReference type="EMBL" id="FOFU01000007">
    <property type="protein sequence ID" value="SEQ61684.1"/>
    <property type="molecule type" value="Genomic_DNA"/>
</dbReference>
<dbReference type="AlphaFoldDB" id="A0A1H9HHA6"/>
<reference evidence="2 3" key="1">
    <citation type="submission" date="2016-10" db="EMBL/GenBank/DDBJ databases">
        <authorList>
            <person name="de Groot N.N."/>
        </authorList>
    </citation>
    <scope>NUCLEOTIDE SEQUENCE [LARGE SCALE GENOMIC DNA]</scope>
    <source>
        <strain evidence="2 3">B25</strain>
    </source>
</reference>
<dbReference type="OrthoDB" id="2327485at2"/>
<accession>A0A1H9HHA6</accession>
<dbReference type="Gene3D" id="3.90.226.10">
    <property type="entry name" value="2-enoyl-CoA Hydratase, Chain A, domain 1"/>
    <property type="match status" value="1"/>
</dbReference>
<feature type="domain" description="Tail specific protease" evidence="1">
    <location>
        <begin position="234"/>
        <end position="447"/>
    </location>
</feature>
<organism evidence="2 3">
    <name type="scientific">Treponema bryantii</name>
    <dbReference type="NCBI Taxonomy" id="163"/>
    <lineage>
        <taxon>Bacteria</taxon>
        <taxon>Pseudomonadati</taxon>
        <taxon>Spirochaetota</taxon>
        <taxon>Spirochaetia</taxon>
        <taxon>Spirochaetales</taxon>
        <taxon>Treponemataceae</taxon>
        <taxon>Treponema</taxon>
    </lineage>
</organism>
<name>A0A1H9HHA6_9SPIR</name>